<dbReference type="InterPro" id="IPR013885">
    <property type="entry name" value="DUF1764_euk"/>
</dbReference>
<sequence>MPVSEIDDIFASKGKAKALPPPSHPPPEKTQKRKRDKKKRSKDEVDNVPASKKRPPPETVVDPSVPATKRPKTDKPPQAESSKQRTSTQAVKRSDVDDRERFKDSRGMGPRRQTEEGWNVYKEDELGISTEGGGKSSPLQRLCKGPSSPEQIPRFARSTVNVCLRILFWFTVIFKVSLRTELNHVRDEVKDDQERILCRFLGLRGIEIDLRFDVLRLW</sequence>
<dbReference type="Proteomes" id="UP001556367">
    <property type="component" value="Unassembled WGS sequence"/>
</dbReference>
<dbReference type="EMBL" id="JASNQZ010000011">
    <property type="protein sequence ID" value="KAL0951003.1"/>
    <property type="molecule type" value="Genomic_DNA"/>
</dbReference>
<proteinExistence type="predicted"/>
<accession>A0ABR3J5U9</accession>
<comment type="caution">
    <text evidence="2">The sequence shown here is derived from an EMBL/GenBank/DDBJ whole genome shotgun (WGS) entry which is preliminary data.</text>
</comment>
<feature type="compositionally biased region" description="Basic and acidic residues" evidence="1">
    <location>
        <begin position="92"/>
        <end position="106"/>
    </location>
</feature>
<dbReference type="PANTHER" id="PTHR34066:SF1">
    <property type="entry name" value="DUF1764 FAMILY PROTEIN"/>
    <property type="match status" value="1"/>
</dbReference>
<keyword evidence="3" id="KW-1185">Reference proteome</keyword>
<feature type="compositionally biased region" description="Basic residues" evidence="1">
    <location>
        <begin position="31"/>
        <end position="40"/>
    </location>
</feature>
<evidence type="ECO:0000313" key="3">
    <source>
        <dbReference type="Proteomes" id="UP001556367"/>
    </source>
</evidence>
<reference evidence="3" key="1">
    <citation type="submission" date="2024-06" db="EMBL/GenBank/DDBJ databases">
        <title>Multi-omics analyses provide insights into the biosynthesis of the anticancer antibiotic pleurotin in Hohenbuehelia grisea.</title>
        <authorList>
            <person name="Weaver J.A."/>
            <person name="Alberti F."/>
        </authorList>
    </citation>
    <scope>NUCLEOTIDE SEQUENCE [LARGE SCALE GENOMIC DNA]</scope>
    <source>
        <strain evidence="3">T-177</strain>
    </source>
</reference>
<protein>
    <submittedName>
        <fullName evidence="2">Uncharacterized protein</fullName>
    </submittedName>
</protein>
<evidence type="ECO:0000256" key="1">
    <source>
        <dbReference type="SAM" id="MobiDB-lite"/>
    </source>
</evidence>
<feature type="compositionally biased region" description="Polar residues" evidence="1">
    <location>
        <begin position="79"/>
        <end position="91"/>
    </location>
</feature>
<dbReference type="Pfam" id="PF08576">
    <property type="entry name" value="DUF1764"/>
    <property type="match status" value="1"/>
</dbReference>
<gene>
    <name evidence="2" type="ORF">HGRIS_007744</name>
</gene>
<organism evidence="2 3">
    <name type="scientific">Hohenbuehelia grisea</name>
    <dbReference type="NCBI Taxonomy" id="104357"/>
    <lineage>
        <taxon>Eukaryota</taxon>
        <taxon>Fungi</taxon>
        <taxon>Dikarya</taxon>
        <taxon>Basidiomycota</taxon>
        <taxon>Agaricomycotina</taxon>
        <taxon>Agaricomycetes</taxon>
        <taxon>Agaricomycetidae</taxon>
        <taxon>Agaricales</taxon>
        <taxon>Pleurotineae</taxon>
        <taxon>Pleurotaceae</taxon>
        <taxon>Hohenbuehelia</taxon>
    </lineage>
</organism>
<feature type="region of interest" description="Disordered" evidence="1">
    <location>
        <begin position="1"/>
        <end position="148"/>
    </location>
</feature>
<evidence type="ECO:0000313" key="2">
    <source>
        <dbReference type="EMBL" id="KAL0951003.1"/>
    </source>
</evidence>
<dbReference type="PANTHER" id="PTHR34066">
    <property type="entry name" value="GROWTH FACTOR 2"/>
    <property type="match status" value="1"/>
</dbReference>
<name>A0ABR3J5U9_9AGAR</name>